<evidence type="ECO:0000259" key="3">
    <source>
        <dbReference type="Pfam" id="PF02195"/>
    </source>
</evidence>
<name>A0A158EPA7_9BURK</name>
<sequence length="333" mass="36646">MPYKLLKLAQINADSALQSRVRIDETIVAEYAQALSEGAKLPALTVFFDTATYWLADGFHRLAAARLAGGFEVEVDVRSGSRREALLHSLGANAAHGLRRTNEDKRKAINGMLADFSDWSDKRIAKHVGVSDKTVATRRAAIFGISEDASPARTVERGGRAYLQDTTNIGKRPAIQPAPPSVESDATTQVVEQRVKSENAGVGSHSTQVEIDSGAAYANSRVSRDEYSSAAASEDTQSDDDVWTENASLRDRVSALNRQIDSLKETDRGAEIHRLSQLVLNLENRDHAASEKLKQQEKQLKWFGSRFADLRKLLNVKYDRDVVTAVNQLKVAK</sequence>
<dbReference type="EMBL" id="FCOK02000001">
    <property type="protein sequence ID" value="SAL09398.1"/>
    <property type="molecule type" value="Genomic_DNA"/>
</dbReference>
<dbReference type="Pfam" id="PF02195">
    <property type="entry name" value="ParB_N"/>
    <property type="match status" value="1"/>
</dbReference>
<dbReference type="SUPFAM" id="SSF110849">
    <property type="entry name" value="ParB/Sulfiredoxin"/>
    <property type="match status" value="1"/>
</dbReference>
<feature type="coiled-coil region" evidence="1">
    <location>
        <begin position="246"/>
        <end position="299"/>
    </location>
</feature>
<protein>
    <submittedName>
        <fullName evidence="4">Transcriptional regulator NovG</fullName>
    </submittedName>
</protein>
<dbReference type="AlphaFoldDB" id="A0A158EPA7"/>
<proteinExistence type="predicted"/>
<dbReference type="InterPro" id="IPR003115">
    <property type="entry name" value="ParB_N"/>
</dbReference>
<evidence type="ECO:0000256" key="2">
    <source>
        <dbReference type="SAM" id="MobiDB-lite"/>
    </source>
</evidence>
<organism evidence="4 5">
    <name type="scientific">Caballeronia udeis</name>
    <dbReference type="NCBI Taxonomy" id="1232866"/>
    <lineage>
        <taxon>Bacteria</taxon>
        <taxon>Pseudomonadati</taxon>
        <taxon>Pseudomonadota</taxon>
        <taxon>Betaproteobacteria</taxon>
        <taxon>Burkholderiales</taxon>
        <taxon>Burkholderiaceae</taxon>
        <taxon>Caballeronia</taxon>
    </lineage>
</organism>
<evidence type="ECO:0000313" key="4">
    <source>
        <dbReference type="EMBL" id="SAL09398.1"/>
    </source>
</evidence>
<evidence type="ECO:0000313" key="5">
    <source>
        <dbReference type="Proteomes" id="UP000054683"/>
    </source>
</evidence>
<gene>
    <name evidence="4" type="primary">novG</name>
    <name evidence="4" type="ORF">AWB69_00030</name>
</gene>
<feature type="domain" description="ParB-like N-terminal" evidence="3">
    <location>
        <begin position="6"/>
        <end position="93"/>
    </location>
</feature>
<accession>A0A158EPA7</accession>
<dbReference type="InterPro" id="IPR036086">
    <property type="entry name" value="ParB/Sulfiredoxin_sf"/>
</dbReference>
<reference evidence="4 5" key="1">
    <citation type="submission" date="2016-01" db="EMBL/GenBank/DDBJ databases">
        <authorList>
            <person name="Oliw E.H."/>
        </authorList>
    </citation>
    <scope>NUCLEOTIDE SEQUENCE [LARGE SCALE GENOMIC DNA]</scope>
    <source>
        <strain evidence="4">LMG 27134</strain>
    </source>
</reference>
<evidence type="ECO:0000256" key="1">
    <source>
        <dbReference type="SAM" id="Coils"/>
    </source>
</evidence>
<dbReference type="Proteomes" id="UP000054683">
    <property type="component" value="Unassembled WGS sequence"/>
</dbReference>
<keyword evidence="1" id="KW-0175">Coiled coil</keyword>
<feature type="region of interest" description="Disordered" evidence="2">
    <location>
        <begin position="164"/>
        <end position="187"/>
    </location>
</feature>